<organism evidence="2 3">
    <name type="scientific">Paenibacillus riograndensis SBR5</name>
    <dbReference type="NCBI Taxonomy" id="1073571"/>
    <lineage>
        <taxon>Bacteria</taxon>
        <taxon>Bacillati</taxon>
        <taxon>Bacillota</taxon>
        <taxon>Bacilli</taxon>
        <taxon>Bacillales</taxon>
        <taxon>Paenibacillaceae</taxon>
        <taxon>Paenibacillus</taxon>
        <taxon>Paenibacillus sonchi group</taxon>
    </lineage>
</organism>
<feature type="compositionally biased region" description="Polar residues" evidence="1">
    <location>
        <begin position="69"/>
        <end position="78"/>
    </location>
</feature>
<dbReference type="KEGG" id="pri:PRIO_3426"/>
<proteinExistence type="predicted"/>
<gene>
    <name evidence="2" type="ORF">PRIO_3426</name>
</gene>
<dbReference type="Proteomes" id="UP000033163">
    <property type="component" value="Chromosome I"/>
</dbReference>
<protein>
    <submittedName>
        <fullName evidence="2">Uncharacterized protein</fullName>
    </submittedName>
</protein>
<dbReference type="PATRIC" id="fig|1073571.4.peg.3657"/>
<evidence type="ECO:0000313" key="3">
    <source>
        <dbReference type="Proteomes" id="UP000033163"/>
    </source>
</evidence>
<feature type="region of interest" description="Disordered" evidence="1">
    <location>
        <begin position="59"/>
        <end position="78"/>
    </location>
</feature>
<evidence type="ECO:0000313" key="2">
    <source>
        <dbReference type="EMBL" id="CQR55829.1"/>
    </source>
</evidence>
<dbReference type="EMBL" id="LN831776">
    <property type="protein sequence ID" value="CQR55829.1"/>
    <property type="molecule type" value="Genomic_DNA"/>
</dbReference>
<reference evidence="3" key="1">
    <citation type="submission" date="2015-03" db="EMBL/GenBank/DDBJ databases">
        <authorList>
            <person name="Wibberg D."/>
        </authorList>
    </citation>
    <scope>NUCLEOTIDE SEQUENCE [LARGE SCALE GENOMIC DNA]</scope>
</reference>
<dbReference type="AlphaFoldDB" id="A0A0E4HAB5"/>
<accession>A0A0E4HAB5</accession>
<dbReference type="HOGENOM" id="CLU_2618747_0_0_9"/>
<evidence type="ECO:0000256" key="1">
    <source>
        <dbReference type="SAM" id="MobiDB-lite"/>
    </source>
</evidence>
<sequence>MKGIAGTTVLARRHQASERIQLHSFAKLLGWLRASGEFEQESRRLGVWLDFLRGLPDSAGGSRDMHRYGTSSGYAGTG</sequence>
<name>A0A0E4HAB5_9BACL</name>